<evidence type="ECO:0000313" key="1">
    <source>
        <dbReference type="EMBL" id="SVE41062.1"/>
    </source>
</evidence>
<accession>A0A383D9A6</accession>
<proteinExistence type="predicted"/>
<gene>
    <name evidence="1" type="ORF">METZ01_LOCUS493916</name>
</gene>
<reference evidence="1" key="1">
    <citation type="submission" date="2018-05" db="EMBL/GenBank/DDBJ databases">
        <authorList>
            <person name="Lanie J.A."/>
            <person name="Ng W.-L."/>
            <person name="Kazmierczak K.M."/>
            <person name="Andrzejewski T.M."/>
            <person name="Davidsen T.M."/>
            <person name="Wayne K.J."/>
            <person name="Tettelin H."/>
            <person name="Glass J.I."/>
            <person name="Rusch D."/>
            <person name="Podicherti R."/>
            <person name="Tsui H.-C.T."/>
            <person name="Winkler M.E."/>
        </authorList>
    </citation>
    <scope>NUCLEOTIDE SEQUENCE</scope>
</reference>
<name>A0A383D9A6_9ZZZZ</name>
<feature type="non-terminal residue" evidence="1">
    <location>
        <position position="1"/>
    </location>
</feature>
<protein>
    <recommendedName>
        <fullName evidence="2">PEGA domain-containing protein</fullName>
    </recommendedName>
</protein>
<evidence type="ECO:0008006" key="2">
    <source>
        <dbReference type="Google" id="ProtNLM"/>
    </source>
</evidence>
<dbReference type="AlphaFoldDB" id="A0A383D9A6"/>
<organism evidence="1">
    <name type="scientific">marine metagenome</name>
    <dbReference type="NCBI Taxonomy" id="408172"/>
    <lineage>
        <taxon>unclassified sequences</taxon>
        <taxon>metagenomes</taxon>
        <taxon>ecological metagenomes</taxon>
    </lineage>
</organism>
<feature type="non-terminal residue" evidence="1">
    <location>
        <position position="103"/>
    </location>
</feature>
<dbReference type="EMBL" id="UINC01215401">
    <property type="protein sequence ID" value="SVE41062.1"/>
    <property type="molecule type" value="Genomic_DNA"/>
</dbReference>
<sequence length="103" mass="11680">VLIGYVSDERYVAVADVMFEFENDDGTIVEIRSSITGAVRAELKPGRWTVAFGKEGYGAKRVTLDLPLDEPNSFRLLRDQLLGYMWPKWVQGGEQAEFRVHSD</sequence>